<keyword evidence="1" id="KW-0812">Transmembrane</keyword>
<organism evidence="2 4">
    <name type="scientific">Elsinoe australis</name>
    <dbReference type="NCBI Taxonomy" id="40998"/>
    <lineage>
        <taxon>Eukaryota</taxon>
        <taxon>Fungi</taxon>
        <taxon>Dikarya</taxon>
        <taxon>Ascomycota</taxon>
        <taxon>Pezizomycotina</taxon>
        <taxon>Dothideomycetes</taxon>
        <taxon>Dothideomycetidae</taxon>
        <taxon>Myriangiales</taxon>
        <taxon>Elsinoaceae</taxon>
        <taxon>Elsinoe</taxon>
    </lineage>
</organism>
<feature type="transmembrane region" description="Helical" evidence="1">
    <location>
        <begin position="12"/>
        <end position="30"/>
    </location>
</feature>
<reference evidence="3 5" key="2">
    <citation type="submission" date="2018-02" db="EMBL/GenBank/DDBJ databases">
        <title>Draft genome sequences of Elsinoe sp., causing black scab on jojoba.</title>
        <authorList>
            <person name="Stodart B."/>
            <person name="Jeffress S."/>
            <person name="Ash G."/>
            <person name="Arun Chinnappa K."/>
        </authorList>
    </citation>
    <scope>NUCLEOTIDE SEQUENCE [LARGE SCALE GENOMIC DNA]</scope>
    <source>
        <strain evidence="3 5">Hillstone_2</strain>
    </source>
</reference>
<reference evidence="2 4" key="1">
    <citation type="submission" date="2017-05" db="EMBL/GenBank/DDBJ databases">
        <title>Draft genome sequence of Elsinoe australis.</title>
        <authorList>
            <person name="Cheng Q."/>
        </authorList>
    </citation>
    <scope>NUCLEOTIDE SEQUENCE [LARGE SCALE GENOMIC DNA]</scope>
    <source>
        <strain evidence="2 4">NL1</strain>
    </source>
</reference>
<dbReference type="AlphaFoldDB" id="A0A2P8A0N5"/>
<dbReference type="Proteomes" id="UP000308133">
    <property type="component" value="Unassembled WGS sequence"/>
</dbReference>
<feature type="transmembrane region" description="Helical" evidence="1">
    <location>
        <begin position="138"/>
        <end position="156"/>
    </location>
</feature>
<evidence type="ECO:0000313" key="2">
    <source>
        <dbReference type="EMBL" id="PSK54034.1"/>
    </source>
</evidence>
<accession>A0A2P8A0N5</accession>
<dbReference type="EMBL" id="PTQR01000039">
    <property type="protein sequence ID" value="TKX24622.1"/>
    <property type="molecule type" value="Genomic_DNA"/>
</dbReference>
<feature type="transmembrane region" description="Helical" evidence="1">
    <location>
        <begin position="81"/>
        <end position="101"/>
    </location>
</feature>
<gene>
    <name evidence="2" type="ORF">B9Z65_7840</name>
    <name evidence="3" type="ORF">C1H76_3231</name>
</gene>
<comment type="caution">
    <text evidence="2">The sequence shown here is derived from an EMBL/GenBank/DDBJ whole genome shotgun (WGS) entry which is preliminary data.</text>
</comment>
<sequence>MADTTTTSLQALGLSAAFILSGFSAGISWTTLPATYRISPSAALPIFKDVFYEGGAFVVPFGVLNLLITGAAAYRNAEQRIPLSIAAALLVAPIVFTRIVMFPGIQKLLAFEQSSPETQTANAGEIIKLLKAWSAQNYARAGMFFVAGSIGLYLLLEKLNGKQKRL</sequence>
<protein>
    <recommendedName>
        <fullName evidence="6">DUF1772-domain-containing protein</fullName>
    </recommendedName>
</protein>
<dbReference type="InterPro" id="IPR013901">
    <property type="entry name" value="Anthrone_oxy"/>
</dbReference>
<name>A0A2P8A0N5_9PEZI</name>
<dbReference type="EMBL" id="NHZQ01000087">
    <property type="protein sequence ID" value="PSK54034.1"/>
    <property type="molecule type" value="Genomic_DNA"/>
</dbReference>
<keyword evidence="1" id="KW-1133">Transmembrane helix</keyword>
<dbReference type="STRING" id="40998.A0A2P8A0N5"/>
<evidence type="ECO:0008006" key="6">
    <source>
        <dbReference type="Google" id="ProtNLM"/>
    </source>
</evidence>
<evidence type="ECO:0000313" key="3">
    <source>
        <dbReference type="EMBL" id="TKX24622.1"/>
    </source>
</evidence>
<proteinExistence type="predicted"/>
<dbReference type="Proteomes" id="UP000243723">
    <property type="component" value="Unassembled WGS sequence"/>
</dbReference>
<dbReference type="OrthoDB" id="5954308at2759"/>
<feature type="transmembrane region" description="Helical" evidence="1">
    <location>
        <begin position="50"/>
        <end position="74"/>
    </location>
</feature>
<keyword evidence="4" id="KW-1185">Reference proteome</keyword>
<evidence type="ECO:0000313" key="4">
    <source>
        <dbReference type="Proteomes" id="UP000243723"/>
    </source>
</evidence>
<dbReference type="Pfam" id="PF08592">
    <property type="entry name" value="Anthrone_oxy"/>
    <property type="match status" value="1"/>
</dbReference>
<evidence type="ECO:0000313" key="5">
    <source>
        <dbReference type="Proteomes" id="UP000308133"/>
    </source>
</evidence>
<keyword evidence="1" id="KW-0472">Membrane</keyword>
<evidence type="ECO:0000256" key="1">
    <source>
        <dbReference type="SAM" id="Phobius"/>
    </source>
</evidence>